<dbReference type="Proteomes" id="UP000314294">
    <property type="component" value="Unassembled WGS sequence"/>
</dbReference>
<keyword evidence="3" id="KW-1185">Reference proteome</keyword>
<organism evidence="2 3">
    <name type="scientific">Liparis tanakae</name>
    <name type="common">Tanaka's snailfish</name>
    <dbReference type="NCBI Taxonomy" id="230148"/>
    <lineage>
        <taxon>Eukaryota</taxon>
        <taxon>Metazoa</taxon>
        <taxon>Chordata</taxon>
        <taxon>Craniata</taxon>
        <taxon>Vertebrata</taxon>
        <taxon>Euteleostomi</taxon>
        <taxon>Actinopterygii</taxon>
        <taxon>Neopterygii</taxon>
        <taxon>Teleostei</taxon>
        <taxon>Neoteleostei</taxon>
        <taxon>Acanthomorphata</taxon>
        <taxon>Eupercaria</taxon>
        <taxon>Perciformes</taxon>
        <taxon>Cottioidei</taxon>
        <taxon>Cottales</taxon>
        <taxon>Liparidae</taxon>
        <taxon>Liparis</taxon>
    </lineage>
</organism>
<protein>
    <submittedName>
        <fullName evidence="2">Uncharacterized protein</fullName>
    </submittedName>
</protein>
<dbReference type="AlphaFoldDB" id="A0A4Z2FKA2"/>
<feature type="compositionally biased region" description="Gly residues" evidence="1">
    <location>
        <begin position="37"/>
        <end position="47"/>
    </location>
</feature>
<reference evidence="2 3" key="1">
    <citation type="submission" date="2019-03" db="EMBL/GenBank/DDBJ databases">
        <title>First draft genome of Liparis tanakae, snailfish: a comprehensive survey of snailfish specific genes.</title>
        <authorList>
            <person name="Kim W."/>
            <person name="Song I."/>
            <person name="Jeong J.-H."/>
            <person name="Kim D."/>
            <person name="Kim S."/>
            <person name="Ryu S."/>
            <person name="Song J.Y."/>
            <person name="Lee S.K."/>
        </authorList>
    </citation>
    <scope>NUCLEOTIDE SEQUENCE [LARGE SCALE GENOMIC DNA]</scope>
    <source>
        <tissue evidence="2">Muscle</tissue>
    </source>
</reference>
<comment type="caution">
    <text evidence="2">The sequence shown here is derived from an EMBL/GenBank/DDBJ whole genome shotgun (WGS) entry which is preliminary data.</text>
</comment>
<name>A0A4Z2FKA2_9TELE</name>
<gene>
    <name evidence="2" type="ORF">EYF80_048413</name>
</gene>
<evidence type="ECO:0000313" key="3">
    <source>
        <dbReference type="Proteomes" id="UP000314294"/>
    </source>
</evidence>
<accession>A0A4Z2FKA2</accession>
<dbReference type="EMBL" id="SRLO01001110">
    <property type="protein sequence ID" value="TNN41411.1"/>
    <property type="molecule type" value="Genomic_DNA"/>
</dbReference>
<sequence>MTVKGQTQHERGAFSHSSRFPKPGLETGTPAATLSGYSGGLPEGGTEGWHDVDDAARRDGVDWKCRNTQLGSFDLVYIPGSYT</sequence>
<feature type="region of interest" description="Disordered" evidence="1">
    <location>
        <begin position="1"/>
        <end position="52"/>
    </location>
</feature>
<evidence type="ECO:0000256" key="1">
    <source>
        <dbReference type="SAM" id="MobiDB-lite"/>
    </source>
</evidence>
<proteinExistence type="predicted"/>
<evidence type="ECO:0000313" key="2">
    <source>
        <dbReference type="EMBL" id="TNN41411.1"/>
    </source>
</evidence>